<evidence type="ECO:0000256" key="1">
    <source>
        <dbReference type="ARBA" id="ARBA00022723"/>
    </source>
</evidence>
<dbReference type="SMART" id="SM00184">
    <property type="entry name" value="RING"/>
    <property type="match status" value="1"/>
</dbReference>
<feature type="domain" description="RING-type" evidence="5">
    <location>
        <begin position="137"/>
        <end position="190"/>
    </location>
</feature>
<feature type="region of interest" description="Disordered" evidence="4">
    <location>
        <begin position="1"/>
        <end position="56"/>
    </location>
</feature>
<comment type="caution">
    <text evidence="6">The sequence shown here is derived from an EMBL/GenBank/DDBJ whole genome shotgun (WGS) entry which is preliminary data.</text>
</comment>
<dbReference type="InterPro" id="IPR001841">
    <property type="entry name" value="Znf_RING"/>
</dbReference>
<organism evidence="6 7">
    <name type="scientific">Nannochloropsis gaditana</name>
    <dbReference type="NCBI Taxonomy" id="72520"/>
    <lineage>
        <taxon>Eukaryota</taxon>
        <taxon>Sar</taxon>
        <taxon>Stramenopiles</taxon>
        <taxon>Ochrophyta</taxon>
        <taxon>Eustigmatophyceae</taxon>
        <taxon>Eustigmatales</taxon>
        <taxon>Monodopsidaceae</taxon>
        <taxon>Nannochloropsis</taxon>
    </lineage>
</organism>
<feature type="region of interest" description="Disordered" evidence="4">
    <location>
        <begin position="428"/>
        <end position="473"/>
    </location>
</feature>
<keyword evidence="2" id="KW-0863">Zinc-finger</keyword>
<feature type="region of interest" description="Disordered" evidence="4">
    <location>
        <begin position="298"/>
        <end position="327"/>
    </location>
</feature>
<dbReference type="EMBL" id="AZIL01001242">
    <property type="protein sequence ID" value="EWM24452.1"/>
    <property type="molecule type" value="Genomic_DNA"/>
</dbReference>
<dbReference type="SUPFAM" id="SSF57850">
    <property type="entry name" value="RING/U-box"/>
    <property type="match status" value="1"/>
</dbReference>
<dbReference type="Proteomes" id="UP000019335">
    <property type="component" value="Chromosome 14"/>
</dbReference>
<name>W7TE14_9STRA</name>
<evidence type="ECO:0000256" key="2">
    <source>
        <dbReference type="ARBA" id="ARBA00022771"/>
    </source>
</evidence>
<protein>
    <submittedName>
        <fullName evidence="6">Bifunctional apoptosis regulator</fullName>
    </submittedName>
</protein>
<sequence>MEPQGQHPQHEGPHQIPSPLDGLRRRWQKARRGLREAPAPEEDTGTRRQRQEGQLAADAQAQHHVHGICSQQVLHQKANSIGKTAEGAGALLLQDSSRKESVGSDTAGITQYGGRGREIRTHRRLSTEGEVDVAEDDLCCFDWGLLIEPVTMLCGHTFCRHCVGIILEDSQIKTQGGTPHTPGAMKCPLCCRSLPAVLPQPNVRLRNELRAKYPDLYAYRMETVGAAFVEKESKMRRQGQKRGTIMTPEDLEGLLAAHQRRVTAARREGLAGGQRAGPRGGGILRFLRRRQIDALAVGEEGEEEEEEEEGGRMAGIEEEEEEGMEVGEGDPVFEAVELFQSELVRIWRSRRYLCWILSLFVLMVGLHPLRLAPLPGKAAQVEAILRVDTWTEWLSLERCLAVGDKAGAVDEDSRRLSFCRLIRQESVSPRPSSVPAKGKESRMDDDVSPPHPRRGHGAPPFPSSSSPASRLEDTTFPGSELLATIYMYPSWGWIERVSRGVEGTVIDLLQVLQTPTPASILGAFPGFGMGVYALAHHGWSAPFRELVAFLAIEGEIRQFMAVWTVLTIPTRIPRNPLDIPPLGDMPAYAWTVLSLTLAQGAYLLACEMFATLLDVVALSPMLLALTQGTCWRSEASLIATVLVRFWLMLREDVRALEACLGRYTALEATILRLFILLSVFTAPLWAPRPMFNGSDLVSALTSAGGEVVTEIMVSSKKVDTCCICLQMARKPGCPRPMTGALTH</sequence>
<keyword evidence="1" id="KW-0479">Metal-binding</keyword>
<dbReference type="AlphaFoldDB" id="W7TE14"/>
<evidence type="ECO:0000313" key="6">
    <source>
        <dbReference type="EMBL" id="EWM24452.1"/>
    </source>
</evidence>
<keyword evidence="3" id="KW-0862">Zinc</keyword>
<feature type="compositionally biased region" description="Acidic residues" evidence="4">
    <location>
        <begin position="299"/>
        <end position="309"/>
    </location>
</feature>
<gene>
    <name evidence="6" type="ORF">Naga_100486g3</name>
</gene>
<dbReference type="GO" id="GO:0008270">
    <property type="term" value="F:zinc ion binding"/>
    <property type="evidence" value="ECO:0007669"/>
    <property type="project" value="UniProtKB-KW"/>
</dbReference>
<evidence type="ECO:0000259" key="5">
    <source>
        <dbReference type="SMART" id="SM00184"/>
    </source>
</evidence>
<accession>W7TE14</accession>
<dbReference type="InterPro" id="IPR013083">
    <property type="entry name" value="Znf_RING/FYVE/PHD"/>
</dbReference>
<reference evidence="6 7" key="1">
    <citation type="journal article" date="2014" name="Mol. Plant">
        <title>Chromosome Scale Genome Assembly and Transcriptome Profiling of Nannochloropsis gaditana in Nitrogen Depletion.</title>
        <authorList>
            <person name="Corteggiani Carpinelli E."/>
            <person name="Telatin A."/>
            <person name="Vitulo N."/>
            <person name="Forcato C."/>
            <person name="D'Angelo M."/>
            <person name="Schiavon R."/>
            <person name="Vezzi A."/>
            <person name="Giacometti G.M."/>
            <person name="Morosinotto T."/>
            <person name="Valle G."/>
        </authorList>
    </citation>
    <scope>NUCLEOTIDE SEQUENCE [LARGE SCALE GENOMIC DNA]</scope>
    <source>
        <strain evidence="6 7">B-31</strain>
    </source>
</reference>
<dbReference type="InterPro" id="IPR017907">
    <property type="entry name" value="Znf_RING_CS"/>
</dbReference>
<proteinExistence type="predicted"/>
<dbReference type="Gene3D" id="3.30.40.10">
    <property type="entry name" value="Zinc/RING finger domain, C3HC4 (zinc finger)"/>
    <property type="match status" value="1"/>
</dbReference>
<dbReference type="PROSITE" id="PS00518">
    <property type="entry name" value="ZF_RING_1"/>
    <property type="match status" value="1"/>
</dbReference>
<keyword evidence="7" id="KW-1185">Reference proteome</keyword>
<evidence type="ECO:0000313" key="7">
    <source>
        <dbReference type="Proteomes" id="UP000019335"/>
    </source>
</evidence>
<dbReference type="OrthoDB" id="654191at2759"/>
<evidence type="ECO:0000256" key="4">
    <source>
        <dbReference type="SAM" id="MobiDB-lite"/>
    </source>
</evidence>
<evidence type="ECO:0000256" key="3">
    <source>
        <dbReference type="ARBA" id="ARBA00022833"/>
    </source>
</evidence>
<feature type="compositionally biased region" description="Acidic residues" evidence="4">
    <location>
        <begin position="316"/>
        <end position="327"/>
    </location>
</feature>